<dbReference type="InterPro" id="IPR029069">
    <property type="entry name" value="HotDog_dom_sf"/>
</dbReference>
<dbReference type="Gene3D" id="3.10.129.10">
    <property type="entry name" value="Hotdog Thioesterase"/>
    <property type="match status" value="1"/>
</dbReference>
<sequence length="115" mass="12732">MIHGIGEEEVIEKSESSVSLRVKIPAESDYFDGHFPAFKLLPAVAQIDLLAHYAQKYFGLPLSTPSIKRFKFSGKILPDTVVIFSIHYDKEKGRVTFEVTDASDGKSYSSGGYSV</sequence>
<protein>
    <submittedName>
        <fullName evidence="2">3-hydroxymyristoyl/3-hydroxydecanoyl-(Acyl carrier protein) dehydratase</fullName>
    </submittedName>
</protein>
<dbReference type="RefSeq" id="WP_184656541.1">
    <property type="nucleotide sequence ID" value="NZ_JACHFQ010000001.1"/>
</dbReference>
<dbReference type="InterPro" id="IPR054545">
    <property type="entry name" value="ApeI-like"/>
</dbReference>
<comment type="caution">
    <text evidence="2">The sequence shown here is derived from an EMBL/GenBank/DDBJ whole genome shotgun (WGS) entry which is preliminary data.</text>
</comment>
<feature type="domain" description="ApeI dehydratase-like" evidence="1">
    <location>
        <begin position="12"/>
        <end position="111"/>
    </location>
</feature>
<keyword evidence="3" id="KW-1185">Reference proteome</keyword>
<gene>
    <name evidence="2" type="ORF">HNP76_000191</name>
</gene>
<dbReference type="EMBL" id="JACHFQ010000001">
    <property type="protein sequence ID" value="MBB5224851.1"/>
    <property type="molecule type" value="Genomic_DNA"/>
</dbReference>
<evidence type="ECO:0000313" key="2">
    <source>
        <dbReference type="EMBL" id="MBB5224851.1"/>
    </source>
</evidence>
<dbReference type="AlphaFoldDB" id="A0A7W8LKY3"/>
<evidence type="ECO:0000259" key="1">
    <source>
        <dbReference type="Pfam" id="PF22818"/>
    </source>
</evidence>
<dbReference type="SUPFAM" id="SSF54637">
    <property type="entry name" value="Thioesterase/thiol ester dehydrase-isomerase"/>
    <property type="match status" value="1"/>
</dbReference>
<dbReference type="InterPro" id="IPR016962">
    <property type="entry name" value="Dehydrase_ECs4332_prd"/>
</dbReference>
<dbReference type="PIRSF" id="PIRSF030962">
    <property type="entry name" value="Dehydrase_ECs4332_prd"/>
    <property type="match status" value="1"/>
</dbReference>
<organism evidence="2 3">
    <name type="scientific">Treponema ruminis</name>
    <dbReference type="NCBI Taxonomy" id="744515"/>
    <lineage>
        <taxon>Bacteria</taxon>
        <taxon>Pseudomonadati</taxon>
        <taxon>Spirochaetota</taxon>
        <taxon>Spirochaetia</taxon>
        <taxon>Spirochaetales</taxon>
        <taxon>Treponemataceae</taxon>
        <taxon>Treponema</taxon>
    </lineage>
</organism>
<dbReference type="Pfam" id="PF22818">
    <property type="entry name" value="ApeI-like"/>
    <property type="match status" value="1"/>
</dbReference>
<evidence type="ECO:0000313" key="3">
    <source>
        <dbReference type="Proteomes" id="UP000518887"/>
    </source>
</evidence>
<dbReference type="Proteomes" id="UP000518887">
    <property type="component" value="Unassembled WGS sequence"/>
</dbReference>
<proteinExistence type="predicted"/>
<name>A0A7W8LKY3_9SPIR</name>
<reference evidence="2 3" key="1">
    <citation type="submission" date="2020-08" db="EMBL/GenBank/DDBJ databases">
        <title>Genomic Encyclopedia of Type Strains, Phase IV (KMG-IV): sequencing the most valuable type-strain genomes for metagenomic binning, comparative biology and taxonomic classification.</title>
        <authorList>
            <person name="Goeker M."/>
        </authorList>
    </citation>
    <scope>NUCLEOTIDE SEQUENCE [LARGE SCALE GENOMIC DNA]</scope>
    <source>
        <strain evidence="2 3">DSM 103462</strain>
    </source>
</reference>
<accession>A0A7W8LKY3</accession>